<proteinExistence type="predicted"/>
<dbReference type="SUPFAM" id="SSF56300">
    <property type="entry name" value="Metallo-dependent phosphatases"/>
    <property type="match status" value="1"/>
</dbReference>
<protein>
    <submittedName>
        <fullName evidence="2">Phosphohydrolase</fullName>
    </submittedName>
</protein>
<keyword evidence="2" id="KW-0378">Hydrolase</keyword>
<dbReference type="RefSeq" id="WP_088397240.1">
    <property type="nucleotide sequence ID" value="NZ_MXPU01000040.1"/>
</dbReference>
<comment type="caution">
    <text evidence="2">The sequence shown here is derived from an EMBL/GenBank/DDBJ whole genome shotgun (WGS) entry which is preliminary data.</text>
</comment>
<reference evidence="2 3" key="1">
    <citation type="submission" date="2017-03" db="EMBL/GenBank/DDBJ databases">
        <title>Genome of strain Rhizobium sp. CNPSo 668.</title>
        <authorList>
            <person name="Ribeiro R."/>
        </authorList>
    </citation>
    <scope>NUCLEOTIDE SEQUENCE [LARGE SCALE GENOMIC DNA]</scope>
    <source>
        <strain evidence="2 3">CNPSo 668</strain>
    </source>
</reference>
<gene>
    <name evidence="2" type="ORF">B5E41_30180</name>
</gene>
<sequence length="269" mass="30490">MKAWIVSDLHMPPMAELMGSFPVPDADICVNAGDTSNHIESSLSFLWAAIEEHMPVVSTLGNHDFYGSSIDRALEIAKTRTAGTNLHVLENEAFEVGELRVIGATLWTDFEIPFGIENELPLDERRALAFHVCTREVIDFKKIRRSDERKEGETGFITVQEMIRRHQESRAYIEAELAKPFDGKTLVLTHHAPLFRSINPQYHGYASNAAFASDLSNVIHTGKPDYWVHGHVHHFLDYREADTRIICNARGYHDERHVNGSKANFVIEL</sequence>
<dbReference type="Proteomes" id="UP000197269">
    <property type="component" value="Unassembled WGS sequence"/>
</dbReference>
<organism evidence="2 3">
    <name type="scientific">Rhizobium esperanzae</name>
    <dbReference type="NCBI Taxonomy" id="1967781"/>
    <lineage>
        <taxon>Bacteria</taxon>
        <taxon>Pseudomonadati</taxon>
        <taxon>Pseudomonadota</taxon>
        <taxon>Alphaproteobacteria</taxon>
        <taxon>Hyphomicrobiales</taxon>
        <taxon>Rhizobiaceae</taxon>
        <taxon>Rhizobium/Agrobacterium group</taxon>
        <taxon>Rhizobium</taxon>
    </lineage>
</organism>
<name>A0A246DKP5_9HYPH</name>
<dbReference type="PANTHER" id="PTHR37844">
    <property type="entry name" value="SER/THR PROTEIN PHOSPHATASE SUPERFAMILY (AFU_ORTHOLOGUE AFUA_1G14840)"/>
    <property type="match status" value="1"/>
</dbReference>
<dbReference type="EMBL" id="MXPU01000040">
    <property type="protein sequence ID" value="OWO89709.1"/>
    <property type="molecule type" value="Genomic_DNA"/>
</dbReference>
<dbReference type="PANTHER" id="PTHR37844:SF2">
    <property type="entry name" value="SER_THR PROTEIN PHOSPHATASE SUPERFAMILY (AFU_ORTHOLOGUE AFUA_1G14840)"/>
    <property type="match status" value="1"/>
</dbReference>
<dbReference type="Pfam" id="PF00149">
    <property type="entry name" value="Metallophos"/>
    <property type="match status" value="1"/>
</dbReference>
<evidence type="ECO:0000313" key="3">
    <source>
        <dbReference type="Proteomes" id="UP000197269"/>
    </source>
</evidence>
<dbReference type="Gene3D" id="3.60.21.10">
    <property type="match status" value="1"/>
</dbReference>
<evidence type="ECO:0000259" key="1">
    <source>
        <dbReference type="Pfam" id="PF00149"/>
    </source>
</evidence>
<feature type="domain" description="Calcineurin-like phosphoesterase" evidence="1">
    <location>
        <begin position="1"/>
        <end position="234"/>
    </location>
</feature>
<dbReference type="GO" id="GO:0016787">
    <property type="term" value="F:hydrolase activity"/>
    <property type="evidence" value="ECO:0007669"/>
    <property type="project" value="UniProtKB-KW"/>
</dbReference>
<evidence type="ECO:0000313" key="2">
    <source>
        <dbReference type="EMBL" id="OWO89709.1"/>
    </source>
</evidence>
<accession>A0A246DKP5</accession>
<dbReference type="AlphaFoldDB" id="A0A246DKP5"/>
<dbReference type="InterPro" id="IPR029052">
    <property type="entry name" value="Metallo-depent_PP-like"/>
</dbReference>
<dbReference type="InterPro" id="IPR004843">
    <property type="entry name" value="Calcineurin-like_PHP"/>
</dbReference>